<feature type="compositionally biased region" description="Low complexity" evidence="1">
    <location>
        <begin position="185"/>
        <end position="199"/>
    </location>
</feature>
<dbReference type="Proteomes" id="UP000813461">
    <property type="component" value="Unassembled WGS sequence"/>
</dbReference>
<comment type="caution">
    <text evidence="2">The sequence shown here is derived from an EMBL/GenBank/DDBJ whole genome shotgun (WGS) entry which is preliminary data.</text>
</comment>
<evidence type="ECO:0000313" key="2">
    <source>
        <dbReference type="EMBL" id="KAH7068607.1"/>
    </source>
</evidence>
<dbReference type="AlphaFoldDB" id="A0A8K0QSG9"/>
<evidence type="ECO:0000256" key="1">
    <source>
        <dbReference type="SAM" id="MobiDB-lite"/>
    </source>
</evidence>
<accession>A0A8K0QSG9</accession>
<dbReference type="EMBL" id="JAGMVJ010000031">
    <property type="protein sequence ID" value="KAH7068607.1"/>
    <property type="molecule type" value="Genomic_DNA"/>
</dbReference>
<dbReference type="OrthoDB" id="3650389at2759"/>
<feature type="region of interest" description="Disordered" evidence="1">
    <location>
        <begin position="185"/>
        <end position="204"/>
    </location>
</feature>
<keyword evidence="3" id="KW-1185">Reference proteome</keyword>
<protein>
    <submittedName>
        <fullName evidence="2">Uncharacterized protein</fullName>
    </submittedName>
</protein>
<feature type="region of interest" description="Disordered" evidence="1">
    <location>
        <begin position="317"/>
        <end position="349"/>
    </location>
</feature>
<evidence type="ECO:0000313" key="3">
    <source>
        <dbReference type="Proteomes" id="UP000813461"/>
    </source>
</evidence>
<proteinExistence type="predicted"/>
<reference evidence="2" key="1">
    <citation type="journal article" date="2021" name="Nat. Commun.">
        <title>Genetic determinants of endophytism in the Arabidopsis root mycobiome.</title>
        <authorList>
            <person name="Mesny F."/>
            <person name="Miyauchi S."/>
            <person name="Thiergart T."/>
            <person name="Pickel B."/>
            <person name="Atanasova L."/>
            <person name="Karlsson M."/>
            <person name="Huettel B."/>
            <person name="Barry K.W."/>
            <person name="Haridas S."/>
            <person name="Chen C."/>
            <person name="Bauer D."/>
            <person name="Andreopoulos W."/>
            <person name="Pangilinan J."/>
            <person name="LaButti K."/>
            <person name="Riley R."/>
            <person name="Lipzen A."/>
            <person name="Clum A."/>
            <person name="Drula E."/>
            <person name="Henrissat B."/>
            <person name="Kohler A."/>
            <person name="Grigoriev I.V."/>
            <person name="Martin F.M."/>
            <person name="Hacquard S."/>
        </authorList>
    </citation>
    <scope>NUCLEOTIDE SEQUENCE</scope>
    <source>
        <strain evidence="2">MPI-SDFR-AT-0120</strain>
    </source>
</reference>
<sequence>MAIKAGQLMASAPGQDRTVTSDGKRLRVVWADGDGDGESSAHLIERSHGTVKGHPTWKVFCGEIADPLERGTNEPPRYVYLDDQACYLIWSSQKYTKHEMKEFWPFDFDSSGKIRVGRMNKGRPAYVDASHSQYATAPLRGKNTTFEFSGSPDWMPGLLEEEAITENNSLTIFTQNPAIASIAPIPTSTNTPSIPPSKSDWSIGNGRIPFTRSESTRYISGPVDGSLKPLGMAQKAMQGSPYFEVPAAAFRSRPRPRGGDLGASLGIAQKRKMGDDIVDRVKKEGKEDVFTGKKKKVLNSPVARKMGGGFIRSLVTVSEDAGGGGPGPKKVKVEGEDEDVKPLASDVTK</sequence>
<name>A0A8K0QSG9_9PLEO</name>
<gene>
    <name evidence="2" type="ORF">FB567DRAFT_482870</name>
</gene>
<organism evidence="2 3">
    <name type="scientific">Paraphoma chrysanthemicola</name>
    <dbReference type="NCBI Taxonomy" id="798071"/>
    <lineage>
        <taxon>Eukaryota</taxon>
        <taxon>Fungi</taxon>
        <taxon>Dikarya</taxon>
        <taxon>Ascomycota</taxon>
        <taxon>Pezizomycotina</taxon>
        <taxon>Dothideomycetes</taxon>
        <taxon>Pleosporomycetidae</taxon>
        <taxon>Pleosporales</taxon>
        <taxon>Pleosporineae</taxon>
        <taxon>Phaeosphaeriaceae</taxon>
        <taxon>Paraphoma</taxon>
    </lineage>
</organism>